<dbReference type="InterPro" id="IPR010619">
    <property type="entry name" value="ThrE-like_N"/>
</dbReference>
<feature type="transmembrane region" description="Helical" evidence="7">
    <location>
        <begin position="161"/>
        <end position="190"/>
    </location>
</feature>
<sequence>MPSKREPSGPPSEEFMLSRMRDWRAEHERELTPDSLDDEEDVKLPDARAINLALRVGELMLASGESTEAVSEAILSLSVAFDLPRSEVSVTFTTISLSTHPGGDSPPVTGERVVRRRTLDYFRVNELHSLVQQAALGLLELEDASARLEQIRRARMPYPNWLIAVGFGLIASSASVMVGGGAVVAAVAFLATVLGDRTSVFLANRGVAEFYQMAAAAVVASSIGVGLLWVSTTLDLGLQAGAIITGNIMALLPGRPLVSSLQDGISGSYVTAVARLLETFFILGAIVSGVVTVAYTATRLGVNLDLENLPSAGMALNPAVLIGAAGIAMAFAISLAVPPRMLPTIGALGVMIWVIYAGLRAFLDVPLVVGTVAGAVAVGMVGHWLARRTRRPVLPYLIPSIAPLLPGSILYRGLIEITQGTGGAVAGLLSLAEAIMVALALGAGVNLGGELVRAFQRGGLAGAGMRSRPAARRTRGGY</sequence>
<evidence type="ECO:0000256" key="4">
    <source>
        <dbReference type="ARBA" id="ARBA00022989"/>
    </source>
</evidence>
<dbReference type="RefSeq" id="WP_191271744.1">
    <property type="nucleotide sequence ID" value="NZ_BMXJ01000005.1"/>
</dbReference>
<dbReference type="PANTHER" id="PTHR34390:SF2">
    <property type="entry name" value="SUCCINATE TRANSPORTER SUBUNIT YJJP-RELATED"/>
    <property type="match status" value="1"/>
</dbReference>
<evidence type="ECO:0000313" key="11">
    <source>
        <dbReference type="Proteomes" id="UP000598217"/>
    </source>
</evidence>
<dbReference type="PANTHER" id="PTHR34390">
    <property type="entry name" value="UPF0442 PROTEIN YJJB-RELATED"/>
    <property type="match status" value="1"/>
</dbReference>
<keyword evidence="2" id="KW-1003">Cell membrane</keyword>
<feature type="transmembrane region" description="Helical" evidence="7">
    <location>
        <begin position="365"/>
        <end position="386"/>
    </location>
</feature>
<dbReference type="Pfam" id="PF12821">
    <property type="entry name" value="ThrE_2"/>
    <property type="match status" value="1"/>
</dbReference>
<evidence type="ECO:0000256" key="6">
    <source>
        <dbReference type="ARBA" id="ARBA00034125"/>
    </source>
</evidence>
<dbReference type="Proteomes" id="UP000598217">
    <property type="component" value="Unassembled WGS sequence"/>
</dbReference>
<evidence type="ECO:0000259" key="9">
    <source>
        <dbReference type="Pfam" id="PF12821"/>
    </source>
</evidence>
<evidence type="ECO:0000259" key="8">
    <source>
        <dbReference type="Pfam" id="PF06738"/>
    </source>
</evidence>
<comment type="caution">
    <text evidence="10">The sequence shown here is derived from an EMBL/GenBank/DDBJ whole genome shotgun (WGS) entry which is preliminary data.</text>
</comment>
<evidence type="ECO:0000313" key="10">
    <source>
        <dbReference type="EMBL" id="MBE1458837.1"/>
    </source>
</evidence>
<feature type="domain" description="Threonine/Serine exporter ThrE" evidence="9">
    <location>
        <begin position="324"/>
        <end position="445"/>
    </location>
</feature>
<feature type="transmembrane region" description="Helical" evidence="7">
    <location>
        <begin position="276"/>
        <end position="295"/>
    </location>
</feature>
<feature type="domain" description="Threonine/serine exporter-like N-terminal" evidence="8">
    <location>
        <begin position="52"/>
        <end position="294"/>
    </location>
</feature>
<feature type="transmembrane region" description="Helical" evidence="7">
    <location>
        <begin position="315"/>
        <end position="335"/>
    </location>
</feature>
<dbReference type="EMBL" id="JADBDY010000001">
    <property type="protein sequence ID" value="MBE1458837.1"/>
    <property type="molecule type" value="Genomic_DNA"/>
</dbReference>
<keyword evidence="5 7" id="KW-0472">Membrane</keyword>
<feature type="transmembrane region" description="Helical" evidence="7">
    <location>
        <begin position="342"/>
        <end position="359"/>
    </location>
</feature>
<proteinExistence type="inferred from homology"/>
<evidence type="ECO:0000256" key="2">
    <source>
        <dbReference type="ARBA" id="ARBA00022475"/>
    </source>
</evidence>
<dbReference type="Pfam" id="PF06738">
    <property type="entry name" value="ThrE"/>
    <property type="match status" value="1"/>
</dbReference>
<dbReference type="InterPro" id="IPR024528">
    <property type="entry name" value="ThrE_2"/>
</dbReference>
<keyword evidence="4 7" id="KW-1133">Transmembrane helix</keyword>
<evidence type="ECO:0000256" key="5">
    <source>
        <dbReference type="ARBA" id="ARBA00023136"/>
    </source>
</evidence>
<dbReference type="InterPro" id="IPR050539">
    <property type="entry name" value="ThrE_Dicarb/AminoAcid_Exp"/>
</dbReference>
<organism evidence="10 11">
    <name type="scientific">Nocardiopsis terrae</name>
    <dbReference type="NCBI Taxonomy" id="372655"/>
    <lineage>
        <taxon>Bacteria</taxon>
        <taxon>Bacillati</taxon>
        <taxon>Actinomycetota</taxon>
        <taxon>Actinomycetes</taxon>
        <taxon>Streptosporangiales</taxon>
        <taxon>Nocardiopsidaceae</taxon>
        <taxon>Nocardiopsis</taxon>
    </lineage>
</organism>
<reference evidence="10 11" key="1">
    <citation type="submission" date="2020-10" db="EMBL/GenBank/DDBJ databases">
        <title>Sequencing the genomes of 1000 actinobacteria strains.</title>
        <authorList>
            <person name="Klenk H.-P."/>
        </authorList>
    </citation>
    <scope>NUCLEOTIDE SEQUENCE [LARGE SCALE GENOMIC DNA]</scope>
    <source>
        <strain evidence="10 11">DSM 45157</strain>
    </source>
</reference>
<feature type="transmembrane region" description="Helical" evidence="7">
    <location>
        <begin position="423"/>
        <end position="447"/>
    </location>
</feature>
<feature type="transmembrane region" description="Helical" evidence="7">
    <location>
        <begin position="393"/>
        <end position="411"/>
    </location>
</feature>
<feature type="transmembrane region" description="Helical" evidence="7">
    <location>
        <begin position="210"/>
        <end position="230"/>
    </location>
</feature>
<accession>A0ABR9HIK8</accession>
<keyword evidence="11" id="KW-1185">Reference proteome</keyword>
<evidence type="ECO:0000256" key="3">
    <source>
        <dbReference type="ARBA" id="ARBA00022692"/>
    </source>
</evidence>
<name>A0ABR9HIK8_9ACTN</name>
<keyword evidence="3 7" id="KW-0812">Transmembrane</keyword>
<comment type="subcellular location">
    <subcellularLocation>
        <location evidence="1">Cell membrane</location>
        <topology evidence="1">Multi-pass membrane protein</topology>
    </subcellularLocation>
</comment>
<protein>
    <submittedName>
        <fullName evidence="10">Uncharacterized membrane protein YjjP (DUF1212 family)</fullName>
    </submittedName>
</protein>
<gene>
    <name evidence="10" type="ORF">H4W79_003051</name>
</gene>
<evidence type="ECO:0000256" key="7">
    <source>
        <dbReference type="SAM" id="Phobius"/>
    </source>
</evidence>
<comment type="similarity">
    <text evidence="6">Belongs to the ThrE exporter (TC 2.A.79) family.</text>
</comment>
<evidence type="ECO:0000256" key="1">
    <source>
        <dbReference type="ARBA" id="ARBA00004651"/>
    </source>
</evidence>